<dbReference type="InterPro" id="IPR036291">
    <property type="entry name" value="NAD(P)-bd_dom_sf"/>
</dbReference>
<dbReference type="EMBL" id="JACHMY010000001">
    <property type="protein sequence ID" value="MBB5835854.1"/>
    <property type="molecule type" value="Genomic_DNA"/>
</dbReference>
<dbReference type="SUPFAM" id="SSF51735">
    <property type="entry name" value="NAD(P)-binding Rossmann-fold domains"/>
    <property type="match status" value="1"/>
</dbReference>
<gene>
    <name evidence="3" type="ORF">HDA39_002588</name>
</gene>
<evidence type="ECO:0000313" key="4">
    <source>
        <dbReference type="Proteomes" id="UP000549971"/>
    </source>
</evidence>
<dbReference type="AlphaFoldDB" id="A0A7W9J5N3"/>
<evidence type="ECO:0000313" key="3">
    <source>
        <dbReference type="EMBL" id="MBB5835854.1"/>
    </source>
</evidence>
<dbReference type="PRINTS" id="PR00081">
    <property type="entry name" value="GDHRDH"/>
</dbReference>
<protein>
    <submittedName>
        <fullName evidence="3">NAD(P)-dependent dehydrogenase (Short-subunit alcohol dehydrogenase family)</fullName>
    </submittedName>
</protein>
<dbReference type="RefSeq" id="WP_184795444.1">
    <property type="nucleotide sequence ID" value="NZ_JACHMY010000001.1"/>
</dbReference>
<dbReference type="InterPro" id="IPR002347">
    <property type="entry name" value="SDR_fam"/>
</dbReference>
<comment type="caution">
    <text evidence="3">The sequence shown here is derived from an EMBL/GenBank/DDBJ whole genome shotgun (WGS) entry which is preliminary data.</text>
</comment>
<name>A0A7W9J5N3_9ACTN</name>
<dbReference type="Proteomes" id="UP000549971">
    <property type="component" value="Unassembled WGS sequence"/>
</dbReference>
<accession>A0A7W9J5N3</accession>
<dbReference type="CDD" id="cd05233">
    <property type="entry name" value="SDR_c"/>
    <property type="match status" value="1"/>
</dbReference>
<dbReference type="PANTHER" id="PTHR42760">
    <property type="entry name" value="SHORT-CHAIN DEHYDROGENASES/REDUCTASES FAMILY MEMBER"/>
    <property type="match status" value="1"/>
</dbReference>
<organism evidence="3 4">
    <name type="scientific">Kribbella italica</name>
    <dbReference type="NCBI Taxonomy" id="1540520"/>
    <lineage>
        <taxon>Bacteria</taxon>
        <taxon>Bacillati</taxon>
        <taxon>Actinomycetota</taxon>
        <taxon>Actinomycetes</taxon>
        <taxon>Propionibacteriales</taxon>
        <taxon>Kribbellaceae</taxon>
        <taxon>Kribbella</taxon>
    </lineage>
</organism>
<sequence length="192" mass="20471">MAELSTRAGIDGDADELLALGDLGGLVSNAGGWLPGEQYPESVPDVWLSALTLNLIAPMLLTQRLWPELAENRGAVVGIGSSGGLGDMSYGSPEYGAAKAGVRRFTASLGDRTDVRVMAVVPGWIGLDRALVEWAELTPEQQRQTDPPIPPEDVARVVADLLESGQAGEVVRILKPQEYHSTRAVQRSGEDR</sequence>
<dbReference type="PRINTS" id="PR00080">
    <property type="entry name" value="SDRFAMILY"/>
</dbReference>
<dbReference type="Gene3D" id="3.40.50.720">
    <property type="entry name" value="NAD(P)-binding Rossmann-like Domain"/>
    <property type="match status" value="1"/>
</dbReference>
<dbReference type="InterPro" id="IPR020904">
    <property type="entry name" value="Sc_DH/Rdtase_CS"/>
</dbReference>
<comment type="similarity">
    <text evidence="1 2">Belongs to the short-chain dehydrogenases/reductases (SDR) family.</text>
</comment>
<dbReference type="Pfam" id="PF00106">
    <property type="entry name" value="adh_short"/>
    <property type="match status" value="1"/>
</dbReference>
<dbReference type="GO" id="GO:0016616">
    <property type="term" value="F:oxidoreductase activity, acting on the CH-OH group of donors, NAD or NADP as acceptor"/>
    <property type="evidence" value="ECO:0007669"/>
    <property type="project" value="TreeGrafter"/>
</dbReference>
<evidence type="ECO:0000256" key="2">
    <source>
        <dbReference type="RuleBase" id="RU000363"/>
    </source>
</evidence>
<keyword evidence="4" id="KW-1185">Reference proteome</keyword>
<evidence type="ECO:0000256" key="1">
    <source>
        <dbReference type="ARBA" id="ARBA00006484"/>
    </source>
</evidence>
<reference evidence="3 4" key="1">
    <citation type="submission" date="2020-08" db="EMBL/GenBank/DDBJ databases">
        <title>Sequencing the genomes of 1000 actinobacteria strains.</title>
        <authorList>
            <person name="Klenk H.-P."/>
        </authorList>
    </citation>
    <scope>NUCLEOTIDE SEQUENCE [LARGE SCALE GENOMIC DNA]</scope>
    <source>
        <strain evidence="3 4">DSM 28967</strain>
    </source>
</reference>
<proteinExistence type="inferred from homology"/>
<dbReference type="PROSITE" id="PS00061">
    <property type="entry name" value="ADH_SHORT"/>
    <property type="match status" value="1"/>
</dbReference>